<dbReference type="InterPro" id="IPR058240">
    <property type="entry name" value="rSAM_sf"/>
</dbReference>
<dbReference type="SMART" id="SM00729">
    <property type="entry name" value="Elp3"/>
    <property type="match status" value="1"/>
</dbReference>
<evidence type="ECO:0000256" key="5">
    <source>
        <dbReference type="SAM" id="MobiDB-lite"/>
    </source>
</evidence>
<evidence type="ECO:0000313" key="8">
    <source>
        <dbReference type="Proteomes" id="UP000218934"/>
    </source>
</evidence>
<evidence type="ECO:0000256" key="3">
    <source>
        <dbReference type="ARBA" id="ARBA00022485"/>
    </source>
</evidence>
<keyword evidence="3" id="KW-0408">Iron</keyword>
<keyword evidence="8" id="KW-1185">Reference proteome</keyword>
<dbReference type="OrthoDB" id="9802027at2"/>
<dbReference type="PANTHER" id="PTHR43076">
    <property type="entry name" value="FO SYNTHASE (COFH)"/>
    <property type="match status" value="1"/>
</dbReference>
<evidence type="ECO:0000256" key="2">
    <source>
        <dbReference type="ARBA" id="ARBA00004712"/>
    </source>
</evidence>
<dbReference type="AlphaFoldDB" id="A0A2A4FVY8"/>
<evidence type="ECO:0000259" key="6">
    <source>
        <dbReference type="SMART" id="SM00729"/>
    </source>
</evidence>
<accession>A0A2A4FVY8</accession>
<evidence type="ECO:0000256" key="4">
    <source>
        <dbReference type="ARBA" id="ARBA00023239"/>
    </source>
</evidence>
<dbReference type="Gene3D" id="3.20.20.70">
    <property type="entry name" value="Aldolase class I"/>
    <property type="match status" value="1"/>
</dbReference>
<evidence type="ECO:0000313" key="7">
    <source>
        <dbReference type="EMBL" id="PCE42951.1"/>
    </source>
</evidence>
<dbReference type="SUPFAM" id="SSF102114">
    <property type="entry name" value="Radical SAM enzymes"/>
    <property type="match status" value="1"/>
</dbReference>
<gene>
    <name evidence="7" type="primary">cofG</name>
    <name evidence="7" type="ORF">COO09_06495</name>
</gene>
<dbReference type="Proteomes" id="UP000218934">
    <property type="component" value="Unassembled WGS sequence"/>
</dbReference>
<feature type="region of interest" description="Disordered" evidence="5">
    <location>
        <begin position="1"/>
        <end position="39"/>
    </location>
</feature>
<dbReference type="EMBL" id="NWUF01000005">
    <property type="protein sequence ID" value="PCE42951.1"/>
    <property type="molecule type" value="Genomic_DNA"/>
</dbReference>
<dbReference type="InterPro" id="IPR013785">
    <property type="entry name" value="Aldolase_TIM"/>
</dbReference>
<dbReference type="UniPathway" id="UPA00072"/>
<keyword evidence="3" id="KW-0479">Metal-binding</keyword>
<comment type="pathway">
    <text evidence="2">Cofactor biosynthesis; coenzyme F0 biosynthesis.</text>
</comment>
<comment type="cofactor">
    <cofactor evidence="1">
        <name>[4Fe-4S] cluster</name>
        <dbReference type="ChEBI" id="CHEBI:49883"/>
    </cofactor>
</comment>
<dbReference type="InterPro" id="IPR006638">
    <property type="entry name" value="Elp3/MiaA/NifB-like_rSAM"/>
</dbReference>
<feature type="domain" description="Elp3/MiaA/NifB-like radical SAM core" evidence="6">
    <location>
        <begin position="97"/>
        <end position="309"/>
    </location>
</feature>
<keyword evidence="3" id="KW-0411">Iron-sulfur</keyword>
<dbReference type="InterPro" id="IPR034405">
    <property type="entry name" value="F420"/>
</dbReference>
<evidence type="ECO:0000256" key="1">
    <source>
        <dbReference type="ARBA" id="ARBA00001966"/>
    </source>
</evidence>
<sequence length="418" mass="45128">MAPVQPNRDRRLGPARSGRTAGGRPADRGAGAAQPHAQRSVLCVGKDRRMIDRRRSSRIRPRLAALLEMLPLPALMAASETLTLEGHGTTVTYSPSVRLRLASVDRDPCHCCPSTKPPRDALLKLARDGAALGCREALLTLDGRQTAPGGIPRPAPVEFDQATSLSHLAEMARVVLDETALLPHLDPGLLTAADYVRLRPHAASMRIMLESGADRLCDPGGPHHGSPDKGPARRLAAIRAAGRARVPLATGLPIGIGETRSERIEALAAIRDIHRRHGHIQQVAIHDARPDAPAEEHLWTIAAARLILGPQMTIQAPPDLRTPDALGMQLRAGVNDWGSVHPDAAEPAHPEAPWAHRNLLEQRTRAAGRRLVERLAIGPRHALDADKWVDPALAPRIGRAIDARGLPRRRRAHLVAVT</sequence>
<dbReference type="PANTHER" id="PTHR43076:SF15">
    <property type="entry name" value="7,8-DIDEMETHYL-8-HYDROXY-5-DEAZARIBOFLAVIN SYNTHASE"/>
    <property type="match status" value="1"/>
</dbReference>
<dbReference type="KEGG" id="rdi:CMV14_16710"/>
<dbReference type="GO" id="GO:0044689">
    <property type="term" value="F:7,8-didemethyl-8-hydroxy-5-deazariboflavin synthase activity"/>
    <property type="evidence" value="ECO:0007669"/>
    <property type="project" value="TreeGrafter"/>
</dbReference>
<dbReference type="GO" id="GO:0016765">
    <property type="term" value="F:transferase activity, transferring alkyl or aryl (other than methyl) groups"/>
    <property type="evidence" value="ECO:0007669"/>
    <property type="project" value="InterPro"/>
</dbReference>
<dbReference type="NCBIfam" id="TIGR03550">
    <property type="entry name" value="F420_cofG"/>
    <property type="match status" value="1"/>
</dbReference>
<comment type="caution">
    <text evidence="7">The sequence shown here is derived from an EMBL/GenBank/DDBJ whole genome shotgun (WGS) entry which is preliminary data.</text>
</comment>
<dbReference type="InterPro" id="IPR019939">
    <property type="entry name" value="CofG_family"/>
</dbReference>
<dbReference type="GO" id="GO:0051539">
    <property type="term" value="F:4 iron, 4 sulfur cluster binding"/>
    <property type="evidence" value="ECO:0007669"/>
    <property type="project" value="UniProtKB-KW"/>
</dbReference>
<feature type="compositionally biased region" description="Low complexity" evidence="5">
    <location>
        <begin position="18"/>
        <end position="33"/>
    </location>
</feature>
<keyword evidence="4" id="KW-0456">Lyase</keyword>
<protein>
    <submittedName>
        <fullName evidence="7">7,8-didemethyl-8-hydroxy-5-deazariboflavin synthase subunit CofG</fullName>
    </submittedName>
</protein>
<reference evidence="7 8" key="1">
    <citation type="submission" date="2017-09" db="EMBL/GenBank/DDBJ databases">
        <title>The Catabolism of 3,6-Dichlorosalicylic acid is Initiated by the Cytochrome P450 Monooxygenase DsmABC in Rhizorhabdus dicambivorans Ndbn-20.</title>
        <authorList>
            <person name="Na L."/>
        </authorList>
    </citation>
    <scope>NUCLEOTIDE SEQUENCE [LARGE SCALE GENOMIC DNA]</scope>
    <source>
        <strain evidence="7 8">Ndbn-20m</strain>
    </source>
</reference>
<proteinExistence type="predicted"/>
<organism evidence="7 8">
    <name type="scientific">Rhizorhabdus dicambivorans</name>
    <dbReference type="NCBI Taxonomy" id="1850238"/>
    <lineage>
        <taxon>Bacteria</taxon>
        <taxon>Pseudomonadati</taxon>
        <taxon>Pseudomonadota</taxon>
        <taxon>Alphaproteobacteria</taxon>
        <taxon>Sphingomonadales</taxon>
        <taxon>Sphingomonadaceae</taxon>
        <taxon>Rhizorhabdus</taxon>
    </lineage>
</organism>
<name>A0A2A4FVY8_9SPHN</name>
<keyword evidence="3" id="KW-0004">4Fe-4S</keyword>